<dbReference type="RefSeq" id="XP_003890903.1">
    <property type="nucleotide sequence ID" value="XM_003890854.1"/>
</dbReference>
<proteinExistence type="predicted"/>
<organism evidence="3 5">
    <name type="scientific">Puccinia graminis f. sp. tritici (strain CRL 75-36-700-3 / race SCCL)</name>
    <name type="common">Black stem rust fungus</name>
    <dbReference type="NCBI Taxonomy" id="418459"/>
    <lineage>
        <taxon>Eukaryota</taxon>
        <taxon>Fungi</taxon>
        <taxon>Dikarya</taxon>
        <taxon>Basidiomycota</taxon>
        <taxon>Pucciniomycotina</taxon>
        <taxon>Pucciniomycetes</taxon>
        <taxon>Pucciniales</taxon>
        <taxon>Pucciniaceae</taxon>
        <taxon>Puccinia</taxon>
    </lineage>
</organism>
<dbReference type="RefSeq" id="XP_003336898.1">
    <property type="nucleotide sequence ID" value="XM_003336850.1"/>
</dbReference>
<reference evidence="3" key="3">
    <citation type="submission" date="2012-02" db="EMBL/GenBank/DDBJ databases">
        <title>The Genome Sequence of Puccinia graminis f. sp. tritici Strain CRL 75-36-700-3.</title>
        <authorList>
            <consortium name="The Broad Institute Genome Sequencing Platform"/>
            <person name="Birren B."/>
            <person name="Lander E."/>
            <person name="Galagan J."/>
            <person name="Nusbaum C."/>
            <person name="Devon K."/>
            <person name="Cuomo C."/>
            <person name="Jaffe D."/>
            <person name="Butler J."/>
            <person name="Alvarez P."/>
            <person name="Gnerre S."/>
            <person name="Grabherr M."/>
            <person name="Mauceli E."/>
            <person name="Brockman W."/>
            <person name="Young S."/>
            <person name="LaButti K."/>
            <person name="Sykes S."/>
            <person name="DeCaprio D."/>
            <person name="Crawford M."/>
            <person name="Koehrsen M."/>
            <person name="Engels R."/>
            <person name="Montgomery P."/>
            <person name="Pearson M."/>
            <person name="Howarth C."/>
            <person name="Larson L."/>
            <person name="White J."/>
            <person name="Zeng Q."/>
            <person name="Kodira C."/>
            <person name="Yandava C."/>
            <person name="Alvarado L."/>
            <person name="O'Leary S."/>
            <person name="Szabo L."/>
            <person name="Dean R."/>
            <person name="Schein J."/>
        </authorList>
    </citation>
    <scope>NUCLEOTIDE SEQUENCE</scope>
    <source>
        <strain evidence="3">CRL 75-36-700-3</strain>
    </source>
</reference>
<dbReference type="InParanoid" id="E3L7F4"/>
<keyword evidence="5" id="KW-1185">Reference proteome</keyword>
<evidence type="ECO:0000256" key="1">
    <source>
        <dbReference type="SAM" id="MobiDB-lite"/>
    </source>
</evidence>
<dbReference type="EMBL" id="DS178365">
    <property type="protein sequence ID" value="EFP92479.1"/>
    <property type="molecule type" value="Genomic_DNA"/>
</dbReference>
<reference evidence="5" key="2">
    <citation type="journal article" date="2011" name="Proc. Natl. Acad. Sci. U.S.A.">
        <title>Obligate biotrophy features unraveled by the genomic analysis of rust fungi.</title>
        <authorList>
            <person name="Duplessis S."/>
            <person name="Cuomo C.A."/>
            <person name="Lin Y.-C."/>
            <person name="Aerts A."/>
            <person name="Tisserant E."/>
            <person name="Veneault-Fourrey C."/>
            <person name="Joly D.L."/>
            <person name="Hacquard S."/>
            <person name="Amselem J."/>
            <person name="Cantarel B.L."/>
            <person name="Chiu R."/>
            <person name="Coutinho P.M."/>
            <person name="Feau N."/>
            <person name="Field M."/>
            <person name="Frey P."/>
            <person name="Gelhaye E."/>
            <person name="Goldberg J."/>
            <person name="Grabherr M.G."/>
            <person name="Kodira C.D."/>
            <person name="Kohler A."/>
            <person name="Kuees U."/>
            <person name="Lindquist E.A."/>
            <person name="Lucas S.M."/>
            <person name="Mago R."/>
            <person name="Mauceli E."/>
            <person name="Morin E."/>
            <person name="Murat C."/>
            <person name="Pangilinan J.L."/>
            <person name="Park R."/>
            <person name="Pearson M."/>
            <person name="Quesneville H."/>
            <person name="Rouhier N."/>
            <person name="Sakthikumar S."/>
            <person name="Salamov A.A."/>
            <person name="Schmutz J."/>
            <person name="Selles B."/>
            <person name="Shapiro H."/>
            <person name="Tanguay P."/>
            <person name="Tuskan G.A."/>
            <person name="Henrissat B."/>
            <person name="Van de Peer Y."/>
            <person name="Rouze P."/>
            <person name="Ellis J.G."/>
            <person name="Dodds P.N."/>
            <person name="Schein J.E."/>
            <person name="Zhong S."/>
            <person name="Hamelin R.C."/>
            <person name="Grigoriev I.V."/>
            <person name="Szabo L.J."/>
            <person name="Martin F."/>
        </authorList>
    </citation>
    <scope>NUCLEOTIDE SEQUENCE [LARGE SCALE GENOMIC DNA]</scope>
    <source>
        <strain evidence="5">CRL 75-36-700-3 / race SCCL</strain>
    </source>
</reference>
<sequence length="131" mass="14250">MSHAVWKWQMSSFIAFSILISSNTARVSEFGSEAKAIEAGSLSKARETTSGLNTSPVTHAAPKSLNIISYEGHLPPRHAPPRPMRSASFKPPPQAAMSGEEAPKPNLKGFSKIKLKLAKYPAKIKENFFEA</sequence>
<dbReference type="GeneID" id="10538473"/>
<gene>
    <name evidence="3" type="ORF">PGTG_18304</name>
    <name evidence="4" type="ORF">PGTG_22760</name>
</gene>
<dbReference type="OrthoDB" id="2513217at2759"/>
<dbReference type="VEuPathDB" id="FungiDB:PGTG_22760"/>
<feature type="region of interest" description="Disordered" evidence="1">
    <location>
        <begin position="71"/>
        <end position="104"/>
    </location>
</feature>
<evidence type="ECO:0000256" key="2">
    <source>
        <dbReference type="SAM" id="SignalP"/>
    </source>
</evidence>
<keyword evidence="2" id="KW-0732">Signal</keyword>
<dbReference type="VEuPathDB" id="FungiDB:PGTG_18304"/>
<dbReference type="EMBL" id="DS989920">
    <property type="protein sequence ID" value="EHS63039.1"/>
    <property type="molecule type" value="Genomic_DNA"/>
</dbReference>
<feature type="signal peptide" evidence="2">
    <location>
        <begin position="1"/>
        <end position="25"/>
    </location>
</feature>
<evidence type="ECO:0000313" key="5">
    <source>
        <dbReference type="Proteomes" id="UP000008783"/>
    </source>
</evidence>
<dbReference type="KEGG" id="pgr:PGTG_18304"/>
<name>E3L7F4_PUCGT</name>
<dbReference type="GeneID" id="13541009"/>
<reference key="1">
    <citation type="submission" date="2007-01" db="EMBL/GenBank/DDBJ databases">
        <title>The Genome Sequence of Puccinia graminis f. sp. tritici Strain CRL 75-36-700-3.</title>
        <authorList>
            <consortium name="The Broad Institute Genome Sequencing Platform"/>
            <person name="Birren B."/>
            <person name="Lander E."/>
            <person name="Galagan J."/>
            <person name="Nusbaum C."/>
            <person name="Devon K."/>
            <person name="Cuomo C."/>
            <person name="Jaffe D."/>
            <person name="Butler J."/>
            <person name="Alvarez P."/>
            <person name="Gnerre S."/>
            <person name="Grabherr M."/>
            <person name="Mauceli E."/>
            <person name="Brockman W."/>
            <person name="Young S."/>
            <person name="LaButti K."/>
            <person name="Sykes S."/>
            <person name="DeCaprio D."/>
            <person name="Crawford M."/>
            <person name="Koehrsen M."/>
            <person name="Engels R."/>
            <person name="Montgomery P."/>
            <person name="Pearson M."/>
            <person name="Howarth C."/>
            <person name="Larson L."/>
            <person name="White J."/>
            <person name="Zeng Q."/>
            <person name="Kodira C."/>
            <person name="Yandava C."/>
            <person name="Alvarado L."/>
            <person name="O'Leary S."/>
            <person name="Szabo L."/>
            <person name="Dean R."/>
            <person name="Schein J."/>
        </authorList>
    </citation>
    <scope>NUCLEOTIDE SEQUENCE</scope>
    <source>
        <strain>CRL 75-36-700-3</strain>
    </source>
</reference>
<evidence type="ECO:0000313" key="3">
    <source>
        <dbReference type="EMBL" id="EFP92479.1"/>
    </source>
</evidence>
<dbReference type="HOGENOM" id="CLU_1928626_0_0_1"/>
<dbReference type="KEGG" id="pgr:PGTG_22760"/>
<evidence type="ECO:0000313" key="4">
    <source>
        <dbReference type="EMBL" id="EHS63039.1"/>
    </source>
</evidence>
<accession>E3L7F4</accession>
<dbReference type="Proteomes" id="UP000008783">
    <property type="component" value="Unassembled WGS sequence"/>
</dbReference>
<dbReference type="AlphaFoldDB" id="E3L7F4"/>
<protein>
    <submittedName>
        <fullName evidence="3">Uncharacterized protein</fullName>
    </submittedName>
</protein>
<feature type="chain" id="PRO_5010830840" evidence="2">
    <location>
        <begin position="26"/>
        <end position="131"/>
    </location>
</feature>